<dbReference type="EMBL" id="JBHMCF010000039">
    <property type="protein sequence ID" value="MFB9474713.1"/>
    <property type="molecule type" value="Genomic_DNA"/>
</dbReference>
<evidence type="ECO:0000313" key="2">
    <source>
        <dbReference type="Proteomes" id="UP001589568"/>
    </source>
</evidence>
<protein>
    <submittedName>
        <fullName evidence="1">DUF4928 family protein</fullName>
    </submittedName>
</protein>
<sequence length="335" mass="36541">MVKLDVGDVPPHVEAVAVAMLATIAPWYESQRKRGVVDSNVMCAGMYITEFLATAFPLTPAVYAAESQVKGASGAKAKSLLAQHGETRKFTREGGRTSRFTIRHADKLAEIINASGMAEGLASFSGSERKALAFVLQKWFVDRVRDDYFEKQKISAEINPENSIRTTVANLMQAGRERGGTTAGAIAQHLVGAKLQIRFPSERINVESYTTADVQTGRAGDFQVGDTAIHVTMSPSERLFAERCAHNLTQGFRSRVLVPENALAAAVQMANILGFAERIAIQSIEDFVGTNVEEVAGFSKSGIRTQLRILLEEYNGRIQKAEADHSLQVEIPENL</sequence>
<proteinExistence type="predicted"/>
<dbReference type="Pfam" id="PF16280">
    <property type="entry name" value="DUF4928"/>
    <property type="match status" value="1"/>
</dbReference>
<gene>
    <name evidence="1" type="ORF">ACFFR3_34905</name>
</gene>
<dbReference type="Proteomes" id="UP001589568">
    <property type="component" value="Unassembled WGS sequence"/>
</dbReference>
<organism evidence="1 2">
    <name type="scientific">Nonomuraea salmonea</name>
    <dbReference type="NCBI Taxonomy" id="46181"/>
    <lineage>
        <taxon>Bacteria</taxon>
        <taxon>Bacillati</taxon>
        <taxon>Actinomycetota</taxon>
        <taxon>Actinomycetes</taxon>
        <taxon>Streptosporangiales</taxon>
        <taxon>Streptosporangiaceae</taxon>
        <taxon>Nonomuraea</taxon>
    </lineage>
</organism>
<dbReference type="InterPro" id="IPR032564">
    <property type="entry name" value="DUF4928"/>
</dbReference>
<comment type="caution">
    <text evidence="1">The sequence shown here is derived from an EMBL/GenBank/DDBJ whole genome shotgun (WGS) entry which is preliminary data.</text>
</comment>
<dbReference type="RefSeq" id="WP_379484523.1">
    <property type="nucleotide sequence ID" value="NZ_JBHMCF010000039.1"/>
</dbReference>
<reference evidence="1 2" key="1">
    <citation type="submission" date="2024-09" db="EMBL/GenBank/DDBJ databases">
        <authorList>
            <person name="Sun Q."/>
            <person name="Mori K."/>
        </authorList>
    </citation>
    <scope>NUCLEOTIDE SEQUENCE [LARGE SCALE GENOMIC DNA]</scope>
    <source>
        <strain evidence="1 2">JCM 3324</strain>
    </source>
</reference>
<keyword evidence="2" id="KW-1185">Reference proteome</keyword>
<evidence type="ECO:0000313" key="1">
    <source>
        <dbReference type="EMBL" id="MFB9474713.1"/>
    </source>
</evidence>
<name>A0ABV5NWN7_9ACTN</name>
<accession>A0ABV5NWN7</accession>